<gene>
    <name evidence="3" type="ORF">ACHAXA_003949</name>
</gene>
<keyword evidence="4" id="KW-1185">Reference proteome</keyword>
<evidence type="ECO:0000313" key="4">
    <source>
        <dbReference type="Proteomes" id="UP001530377"/>
    </source>
</evidence>
<dbReference type="SUPFAM" id="SSF117281">
    <property type="entry name" value="Kelch motif"/>
    <property type="match status" value="1"/>
</dbReference>
<reference evidence="3 4" key="1">
    <citation type="submission" date="2024-10" db="EMBL/GenBank/DDBJ databases">
        <title>Updated reference genomes for cyclostephanoid diatoms.</title>
        <authorList>
            <person name="Roberts W.R."/>
            <person name="Alverson A.J."/>
        </authorList>
    </citation>
    <scope>NUCLEOTIDE SEQUENCE [LARGE SCALE GENOMIC DNA]</scope>
    <source>
        <strain evidence="3 4">AJA228-03</strain>
    </source>
</reference>
<organism evidence="3 4">
    <name type="scientific">Cyclostephanos tholiformis</name>
    <dbReference type="NCBI Taxonomy" id="382380"/>
    <lineage>
        <taxon>Eukaryota</taxon>
        <taxon>Sar</taxon>
        <taxon>Stramenopiles</taxon>
        <taxon>Ochrophyta</taxon>
        <taxon>Bacillariophyta</taxon>
        <taxon>Coscinodiscophyceae</taxon>
        <taxon>Thalassiosirophycidae</taxon>
        <taxon>Stephanodiscales</taxon>
        <taxon>Stephanodiscaceae</taxon>
        <taxon>Cyclostephanos</taxon>
    </lineage>
</organism>
<dbReference type="Proteomes" id="UP001530377">
    <property type="component" value="Unassembled WGS sequence"/>
</dbReference>
<evidence type="ECO:0000256" key="1">
    <source>
        <dbReference type="SAM" id="MobiDB-lite"/>
    </source>
</evidence>
<feature type="chain" id="PRO_5044876347" description="Kelch repeat protein" evidence="2">
    <location>
        <begin position="24"/>
        <end position="585"/>
    </location>
</feature>
<accession>A0ABD3RYQ4</accession>
<feature type="region of interest" description="Disordered" evidence="1">
    <location>
        <begin position="336"/>
        <end position="360"/>
    </location>
</feature>
<name>A0ABD3RYQ4_9STRA</name>
<dbReference type="EMBL" id="JALLPB020000109">
    <property type="protein sequence ID" value="KAL3817326.1"/>
    <property type="molecule type" value="Genomic_DNA"/>
</dbReference>
<proteinExistence type="predicted"/>
<keyword evidence="2" id="KW-0732">Signal</keyword>
<comment type="caution">
    <text evidence="3">The sequence shown here is derived from an EMBL/GenBank/DDBJ whole genome shotgun (WGS) entry which is preliminary data.</text>
</comment>
<evidence type="ECO:0000313" key="3">
    <source>
        <dbReference type="EMBL" id="KAL3817326.1"/>
    </source>
</evidence>
<protein>
    <recommendedName>
        <fullName evidence="5">Kelch repeat protein</fullName>
    </recommendedName>
</protein>
<dbReference type="AlphaFoldDB" id="A0ABD3RYQ4"/>
<evidence type="ECO:0000256" key="2">
    <source>
        <dbReference type="SAM" id="SignalP"/>
    </source>
</evidence>
<feature type="signal peptide" evidence="2">
    <location>
        <begin position="1"/>
        <end position="23"/>
    </location>
</feature>
<dbReference type="Gene3D" id="2.120.10.80">
    <property type="entry name" value="Kelch-type beta propeller"/>
    <property type="match status" value="1"/>
</dbReference>
<dbReference type="InterPro" id="IPR015915">
    <property type="entry name" value="Kelch-typ_b-propeller"/>
</dbReference>
<evidence type="ECO:0008006" key="5">
    <source>
        <dbReference type="Google" id="ProtNLM"/>
    </source>
</evidence>
<sequence>MSPPLPPTALLPLLLLLPPMTTSSSTPSPLSWVARTSYDDSPTERLGRHHPITFANETHGFLLGGSTSDIGAVSDLRIYHEADDAWIDASHVLLASEYPSRTYGYGVVLDEAYHAKAYLGFGSDAYGNRMRDWWEFDMSTLVFRRLADFPGEARHHPSVVPVYVNDDDGDGGGDGGGGMGGWQIHVGLGDGLIGENMEFVNFDDYWSYSINDDAWTRLSDFPGGKRHHPFYFGIGGTSYVGFGHGDASPYVYRDLYRYEGGTWHGEDDFVSYDYDESTVRAPSIATMEGRVAGTQFSMAFPPPHTSRDGVSTDDLRGSAGFIPAAMGEFHAYFPRPAGTVTHEDDDSDASSYPRWRALPPHPGASRWAPGSFVMRGSGRAYFLCGYDRYTNEHRSDVWGIDLSSLFSPRSDGGAATPSTTTTTTTSSIAPSIATMTSAFAAPTASPWTVASNNADLDTTDDGVEVFFDVACATRDECDARRSDMNMTAFRVGNYPSKGCFAKNGIAYWSYGGNVEEMSLGDLPGEQERIWCAGGGNGGGGRHSSPTPAVASSTSAILIPSSSSVKIRTATLVVGTSVIAICWLVQ</sequence>